<feature type="region of interest" description="Disordered" evidence="1">
    <location>
        <begin position="129"/>
        <end position="156"/>
    </location>
</feature>
<feature type="region of interest" description="Disordered" evidence="1">
    <location>
        <begin position="513"/>
        <end position="558"/>
    </location>
</feature>
<feature type="compositionally biased region" description="Polar residues" evidence="1">
    <location>
        <begin position="429"/>
        <end position="438"/>
    </location>
</feature>
<evidence type="ECO:0000256" key="1">
    <source>
        <dbReference type="SAM" id="MobiDB-lite"/>
    </source>
</evidence>
<dbReference type="EMBL" id="ACIP02000001">
    <property type="protein sequence ID" value="EEP28675.1"/>
    <property type="molecule type" value="Genomic_DNA"/>
</dbReference>
<feature type="region of interest" description="Disordered" evidence="1">
    <location>
        <begin position="356"/>
        <end position="501"/>
    </location>
</feature>
<accession>C4GA96</accession>
<dbReference type="GO" id="GO:0030246">
    <property type="term" value="F:carbohydrate binding"/>
    <property type="evidence" value="ECO:0007669"/>
    <property type="project" value="InterPro"/>
</dbReference>
<dbReference type="RefSeq" id="WP_006905063.1">
    <property type="nucleotide sequence ID" value="NZ_GG665866.1"/>
</dbReference>
<feature type="compositionally biased region" description="Basic and acidic residues" evidence="1">
    <location>
        <begin position="404"/>
        <end position="428"/>
    </location>
</feature>
<organism evidence="3 4">
    <name type="scientific">Shuttleworthella satelles DSM 14600</name>
    <dbReference type="NCBI Taxonomy" id="626523"/>
    <lineage>
        <taxon>Bacteria</taxon>
        <taxon>Bacillati</taxon>
        <taxon>Bacillota</taxon>
        <taxon>Clostridia</taxon>
        <taxon>Lachnospirales</taxon>
        <taxon>Lachnospiraceae</taxon>
        <taxon>Shuttleworthella</taxon>
    </lineage>
</organism>
<feature type="compositionally biased region" description="Acidic residues" evidence="1">
    <location>
        <begin position="516"/>
        <end position="529"/>
    </location>
</feature>
<dbReference type="SUPFAM" id="SSF49384">
    <property type="entry name" value="Carbohydrate-binding domain"/>
    <property type="match status" value="1"/>
</dbReference>
<feature type="compositionally biased region" description="Polar residues" evidence="1">
    <location>
        <begin position="136"/>
        <end position="156"/>
    </location>
</feature>
<dbReference type="InterPro" id="IPR008965">
    <property type="entry name" value="CBM2/CBM3_carb-bd_dom_sf"/>
</dbReference>
<evidence type="ECO:0000313" key="3">
    <source>
        <dbReference type="EMBL" id="EEP28675.1"/>
    </source>
</evidence>
<sequence length="606" mass="64985">MRGRAAQVAIALAVSATVASTGGIPVNAAGSTYIDVSNSNPKAGDLITVRVRASESDTLTLTYDNTLLDPQQINAAGYSRAGNKISFNGISGTITFRAVDQGAAGLKVTAADPSLAACSMFVHVTAKKQEDKSQENTRQQEAQTQQSEPDLNYNGKNYTISEKFQGQTLPFGFSQTRQTINNYNYKVLTNPTLQMTLVYLKESDKLNEDGHFFIYHQDGTVEPFYQLGDANQYLVLTVTEGVSGLTSATLTLNGITYPTYTDASGNIYVYGKDQTGNSSWFRLDPGNGSFSAVADINSAIKPAAQEEEAPKTEEAAAAKDTLADHIRALPLAAKIAGPLVLLLLLLASLLTALRHKKKGSETVPAENAATRPEGGEGAKNESLLAQDTLVYEPAEEGAEDPDSTEDRSGAVSEEKAASKSDDDRHDASQTEPDNNSQREPGDDSQTKTAIDGVNQAETKQDINSGEAENLKEAGPGPDATDQKLSEEASESALFARVEQERKDRLAKISARFGNDMDIEEEDDTANEPEEQARDPLDIGDTTNLDPGSISVVAENKGSNDGVLEAVEAAVAYARRKAEQQAKEEAASRDEKEESLPELQLMDLNDL</sequence>
<evidence type="ECO:0008006" key="5">
    <source>
        <dbReference type="Google" id="ProtNLM"/>
    </source>
</evidence>
<dbReference type="Proteomes" id="UP000003494">
    <property type="component" value="Unassembled WGS sequence"/>
</dbReference>
<evidence type="ECO:0000313" key="4">
    <source>
        <dbReference type="Proteomes" id="UP000003494"/>
    </source>
</evidence>
<dbReference type="AlphaFoldDB" id="C4GA96"/>
<dbReference type="STRING" id="626523.GCWU000342_00015"/>
<feature type="region of interest" description="Disordered" evidence="1">
    <location>
        <begin position="574"/>
        <end position="606"/>
    </location>
</feature>
<dbReference type="HOGENOM" id="CLU_450466_0_0_9"/>
<evidence type="ECO:0000256" key="2">
    <source>
        <dbReference type="SAM" id="SignalP"/>
    </source>
</evidence>
<protein>
    <recommendedName>
        <fullName evidence="5">Cohesin domain protein</fullName>
    </recommendedName>
</protein>
<keyword evidence="4" id="KW-1185">Reference proteome</keyword>
<dbReference type="eggNOG" id="ENOG5032VCM">
    <property type="taxonomic scope" value="Bacteria"/>
</dbReference>
<feature type="chain" id="PRO_5039200853" description="Cohesin domain protein" evidence="2">
    <location>
        <begin position="20"/>
        <end position="606"/>
    </location>
</feature>
<proteinExistence type="predicted"/>
<keyword evidence="2" id="KW-0732">Signal</keyword>
<reference evidence="3" key="1">
    <citation type="submission" date="2009-04" db="EMBL/GenBank/DDBJ databases">
        <authorList>
            <person name="Weinstock G."/>
            <person name="Sodergren E."/>
            <person name="Clifton S."/>
            <person name="Fulton L."/>
            <person name="Fulton B."/>
            <person name="Courtney L."/>
            <person name="Fronick C."/>
            <person name="Harrison M."/>
            <person name="Strong C."/>
            <person name="Farmer C."/>
            <person name="Delahaunty K."/>
            <person name="Markovic C."/>
            <person name="Hall O."/>
            <person name="Minx P."/>
            <person name="Tomlinson C."/>
            <person name="Mitreva M."/>
            <person name="Nelson J."/>
            <person name="Hou S."/>
            <person name="Wollam A."/>
            <person name="Pepin K.H."/>
            <person name="Johnson M."/>
            <person name="Bhonagiri V."/>
            <person name="Nash W.E."/>
            <person name="Warren W."/>
            <person name="Chinwalla A."/>
            <person name="Mardis E.R."/>
            <person name="Wilson R.K."/>
        </authorList>
    </citation>
    <scope>NUCLEOTIDE SEQUENCE [LARGE SCALE GENOMIC DNA]</scope>
    <source>
        <strain evidence="3">DSM 14600</strain>
    </source>
</reference>
<name>C4GA96_9FIRM</name>
<feature type="compositionally biased region" description="Basic and acidic residues" evidence="1">
    <location>
        <begin position="575"/>
        <end position="594"/>
    </location>
</feature>
<gene>
    <name evidence="3" type="ORF">GCWU000342_00015</name>
</gene>
<comment type="caution">
    <text evidence="3">The sequence shown here is derived from an EMBL/GenBank/DDBJ whole genome shotgun (WGS) entry which is preliminary data.</text>
</comment>
<feature type="compositionally biased region" description="Acidic residues" evidence="1">
    <location>
        <begin position="393"/>
        <end position="403"/>
    </location>
</feature>
<feature type="signal peptide" evidence="2">
    <location>
        <begin position="1"/>
        <end position="19"/>
    </location>
</feature>